<dbReference type="Pfam" id="PF21018">
    <property type="entry name" value="BipA_C"/>
    <property type="match status" value="1"/>
</dbReference>
<dbReference type="InterPro" id="IPR035651">
    <property type="entry name" value="BipA_V"/>
</dbReference>
<dbReference type="GO" id="GO:0043022">
    <property type="term" value="F:ribosome binding"/>
    <property type="evidence" value="ECO:0007669"/>
    <property type="project" value="UniProtKB-UniRule"/>
</dbReference>
<accession>A0A6J4LS45</accession>
<dbReference type="NCBIfam" id="TIGR00231">
    <property type="entry name" value="small_GTP"/>
    <property type="match status" value="1"/>
</dbReference>
<evidence type="ECO:0000259" key="4">
    <source>
        <dbReference type="PROSITE" id="PS51722"/>
    </source>
</evidence>
<dbReference type="InterPro" id="IPR027417">
    <property type="entry name" value="P-loop_NTPase"/>
</dbReference>
<dbReference type="InterPro" id="IPR042116">
    <property type="entry name" value="TypA/BipA_C"/>
</dbReference>
<dbReference type="PANTHER" id="PTHR42908:SF8">
    <property type="entry name" value="TR-TYPE G DOMAIN-CONTAINING PROTEIN"/>
    <property type="match status" value="1"/>
</dbReference>
<comment type="catalytic activity">
    <reaction evidence="3">
        <text>GTP + H2O = GDP + phosphate + H(+)</text>
        <dbReference type="Rhea" id="RHEA:19669"/>
        <dbReference type="ChEBI" id="CHEBI:15377"/>
        <dbReference type="ChEBI" id="CHEBI:15378"/>
        <dbReference type="ChEBI" id="CHEBI:37565"/>
        <dbReference type="ChEBI" id="CHEBI:43474"/>
        <dbReference type="ChEBI" id="CHEBI:58189"/>
    </reaction>
</comment>
<dbReference type="InterPro" id="IPR006298">
    <property type="entry name" value="BipA"/>
</dbReference>
<feature type="domain" description="Tr-type G" evidence="4">
    <location>
        <begin position="9"/>
        <end position="219"/>
    </location>
</feature>
<comment type="subcellular location">
    <subcellularLocation>
        <location evidence="3">Cytoplasm</location>
    </subcellularLocation>
    <text evidence="3">Binds to ribosomes.</text>
</comment>
<dbReference type="InterPro" id="IPR004161">
    <property type="entry name" value="EFTu-like_2"/>
</dbReference>
<dbReference type="Pfam" id="PF00679">
    <property type="entry name" value="EFG_C"/>
    <property type="match status" value="1"/>
</dbReference>
<organism evidence="5">
    <name type="scientific">uncultured Nocardioidaceae bacterium</name>
    <dbReference type="NCBI Taxonomy" id="253824"/>
    <lineage>
        <taxon>Bacteria</taxon>
        <taxon>Bacillati</taxon>
        <taxon>Actinomycetota</taxon>
        <taxon>Actinomycetes</taxon>
        <taxon>Propionibacteriales</taxon>
        <taxon>Nocardioidaceae</taxon>
        <taxon>environmental samples</taxon>
    </lineage>
</organism>
<dbReference type="CDD" id="cd16263">
    <property type="entry name" value="BipA_III"/>
    <property type="match status" value="1"/>
</dbReference>
<dbReference type="InterPro" id="IPR048876">
    <property type="entry name" value="BipA_C"/>
</dbReference>
<dbReference type="InterPro" id="IPR047041">
    <property type="entry name" value="BipA_GTP-bd_dom"/>
</dbReference>
<comment type="similarity">
    <text evidence="3">Belongs to the TRAFAC class translation factor GTPase superfamily. Classic translation factor GTPase family. BipA subfamily.</text>
</comment>
<dbReference type="InterPro" id="IPR000795">
    <property type="entry name" value="T_Tr_GTP-bd_dom"/>
</dbReference>
<evidence type="ECO:0000256" key="1">
    <source>
        <dbReference type="ARBA" id="ARBA00022741"/>
    </source>
</evidence>
<dbReference type="GO" id="GO:0003924">
    <property type="term" value="F:GTPase activity"/>
    <property type="evidence" value="ECO:0007669"/>
    <property type="project" value="UniProtKB-UniRule"/>
</dbReference>
<dbReference type="InterPro" id="IPR009000">
    <property type="entry name" value="Transl_B-barrel_sf"/>
</dbReference>
<dbReference type="NCBIfam" id="TIGR01394">
    <property type="entry name" value="TypA_BipA"/>
    <property type="match status" value="1"/>
</dbReference>
<dbReference type="GO" id="GO:0005525">
    <property type="term" value="F:GTP binding"/>
    <property type="evidence" value="ECO:0007669"/>
    <property type="project" value="UniProtKB-UniRule"/>
</dbReference>
<gene>
    <name evidence="3" type="primary">bipA</name>
    <name evidence="5" type="ORF">AVDCRST_MAG34-735</name>
</gene>
<keyword evidence="3" id="KW-0694">RNA-binding</keyword>
<dbReference type="CDD" id="cd01891">
    <property type="entry name" value="TypA_BipA"/>
    <property type="match status" value="1"/>
</dbReference>
<keyword evidence="3" id="KW-0378">Hydrolase</keyword>
<keyword evidence="3" id="KW-0820">tRNA-binding</keyword>
<comment type="subunit">
    <text evidence="3">Monomer.</text>
</comment>
<dbReference type="Gene3D" id="3.40.50.300">
    <property type="entry name" value="P-loop containing nucleotide triphosphate hydrolases"/>
    <property type="match status" value="1"/>
</dbReference>
<dbReference type="GO" id="GO:0000049">
    <property type="term" value="F:tRNA binding"/>
    <property type="evidence" value="ECO:0007669"/>
    <property type="project" value="UniProtKB-KW"/>
</dbReference>
<dbReference type="PRINTS" id="PR00315">
    <property type="entry name" value="ELONGATNFCT"/>
</dbReference>
<dbReference type="SUPFAM" id="SSF54980">
    <property type="entry name" value="EF-G C-terminal domain-like"/>
    <property type="match status" value="2"/>
</dbReference>
<protein>
    <recommendedName>
        <fullName evidence="3">Large ribosomal subunit assembly factor BipA</fullName>
        <ecNumber evidence="3">3.6.5.-</ecNumber>
    </recommendedName>
    <alternativeName>
        <fullName evidence="3">GTP-binding protein BipA</fullName>
    </alternativeName>
</protein>
<dbReference type="FunFam" id="3.30.70.240:FF:000002">
    <property type="entry name" value="GTP-binding protein TypA"/>
    <property type="match status" value="1"/>
</dbReference>
<dbReference type="InterPro" id="IPR047043">
    <property type="entry name" value="BipA_III"/>
</dbReference>
<dbReference type="Gene3D" id="3.30.70.870">
    <property type="entry name" value="Elongation Factor G (Translational Gtpase), domain 3"/>
    <property type="match status" value="1"/>
</dbReference>
<dbReference type="PANTHER" id="PTHR42908">
    <property type="entry name" value="TRANSLATION ELONGATION FACTOR-RELATED"/>
    <property type="match status" value="1"/>
</dbReference>
<dbReference type="GO" id="GO:1990904">
    <property type="term" value="C:ribonucleoprotein complex"/>
    <property type="evidence" value="ECO:0007669"/>
    <property type="project" value="TreeGrafter"/>
</dbReference>
<dbReference type="FunFam" id="2.40.50.250:FF:000001">
    <property type="entry name" value="GTP-binding protein TypA"/>
    <property type="match status" value="1"/>
</dbReference>
<dbReference type="InterPro" id="IPR035647">
    <property type="entry name" value="EFG_III/V"/>
</dbReference>
<dbReference type="PROSITE" id="PS51722">
    <property type="entry name" value="G_TR_2"/>
    <property type="match status" value="1"/>
</dbReference>
<dbReference type="EC" id="3.6.5.-" evidence="3"/>
<reference evidence="5" key="1">
    <citation type="submission" date="2020-02" db="EMBL/GenBank/DDBJ databases">
        <authorList>
            <person name="Meier V. D."/>
        </authorList>
    </citation>
    <scope>NUCLEOTIDE SEQUENCE</scope>
    <source>
        <strain evidence="5">AVDCRST_MAG34</strain>
    </source>
</reference>
<keyword evidence="3" id="KW-0963">Cytoplasm</keyword>
<dbReference type="HAMAP" id="MF_00849">
    <property type="entry name" value="BipA"/>
    <property type="match status" value="1"/>
</dbReference>
<dbReference type="Gene3D" id="2.40.30.10">
    <property type="entry name" value="Translation factors"/>
    <property type="match status" value="1"/>
</dbReference>
<dbReference type="GO" id="GO:0019843">
    <property type="term" value="F:rRNA binding"/>
    <property type="evidence" value="ECO:0007669"/>
    <property type="project" value="UniProtKB-KW"/>
</dbReference>
<dbReference type="InterPro" id="IPR000640">
    <property type="entry name" value="EFG_V-like"/>
</dbReference>
<dbReference type="AlphaFoldDB" id="A0A6J4LS45"/>
<dbReference type="Pfam" id="PF00009">
    <property type="entry name" value="GTP_EFTU"/>
    <property type="match status" value="1"/>
</dbReference>
<dbReference type="CDD" id="cd03691">
    <property type="entry name" value="BipA_TypA_II"/>
    <property type="match status" value="1"/>
</dbReference>
<feature type="binding site" evidence="3">
    <location>
        <begin position="21"/>
        <end position="26"/>
    </location>
    <ligand>
        <name>GTP</name>
        <dbReference type="ChEBI" id="CHEBI:37565"/>
    </ligand>
</feature>
<evidence type="ECO:0000313" key="5">
    <source>
        <dbReference type="EMBL" id="CAA9339938.1"/>
    </source>
</evidence>
<dbReference type="InterPro" id="IPR047042">
    <property type="entry name" value="BipA_II"/>
</dbReference>
<keyword evidence="3" id="KW-0690">Ribosome biogenesis</keyword>
<sequence>MPATSTTRTDLRNVAIVAHVDHGKTTLVDAMLWQSGSFGAHAHVDERAMDSGELEREKGITILAKNTAVRYAGPAAGGDPVTINIIDTPGHADFGGEVERGLSMVDGIVLLVDASEGPLPQTRFVLRKALNADLPVVLVINKVDRGDARIKEVVDETYELFMDLLDENHDQNALDFPVVYASAKAGRASTDMPDNGALPDSPDLEPLFRTIIETIPAPTYTEGAPLQAHVTNLDASPFLGRLALVRVHEGHLRKNMNVAWLRRDGSRQNVKVTELLVTEALERKPGEQAGPGDIAAIAGIPDIMIGETLADPEDPRALPLITVDEPAISMTIGINTSPLAGRVKGAKVTARLVKDRLDKELVGNVSIRVLPTERPDTWEVQGRGELALAILVEQMRREGYELTVGKPQVVTKTIDGKVHEPVERLTIDAPEEYLGTITQLLAVRRGRMEQMTNHGTGWVRMEFLVPARGLIGFRTEFLTDTRGTGIAHHVFEGYEPWAGEIRSRASGSLMADRPGAATAYAMTNLQERGVMFVEPTTEVYEGMIVGENSREDDMDVNITKEKKQTNIRSSTSDNFEKLIPPKRLSLEQCLEFCREDECVEVTPESVRIRKVVLDQNARAKTASRARKG</sequence>
<dbReference type="GO" id="GO:0000027">
    <property type="term" value="P:ribosomal large subunit assembly"/>
    <property type="evidence" value="ECO:0007669"/>
    <property type="project" value="UniProtKB-UniRule"/>
</dbReference>
<keyword evidence="3" id="KW-0699">rRNA-binding</keyword>
<dbReference type="Pfam" id="PF03144">
    <property type="entry name" value="GTP_EFTU_D2"/>
    <property type="match status" value="1"/>
</dbReference>
<proteinExistence type="inferred from homology"/>
<evidence type="ECO:0000256" key="2">
    <source>
        <dbReference type="ARBA" id="ARBA00023134"/>
    </source>
</evidence>
<dbReference type="EMBL" id="CADCUI010000018">
    <property type="protein sequence ID" value="CAA9339938.1"/>
    <property type="molecule type" value="Genomic_DNA"/>
</dbReference>
<dbReference type="SUPFAM" id="SSF52540">
    <property type="entry name" value="P-loop containing nucleoside triphosphate hydrolases"/>
    <property type="match status" value="1"/>
</dbReference>
<comment type="function">
    <text evidence="3">A 50S ribosomal subunit assembly protein with GTPase activity, required for 50S subunit assembly at low temperatures, may also play a role in translation. Binds GTP and analogs. Binds the 70S ribosome between the 30S and 50S subunits, in a similar position as ribosome-bound EF-G; it contacts a number of ribosomal proteins, both rRNAs and the A-site tRNA.</text>
</comment>
<dbReference type="CDD" id="cd03710">
    <property type="entry name" value="BipA_TypA_C"/>
    <property type="match status" value="1"/>
</dbReference>
<dbReference type="FunFam" id="3.30.70.870:FF:000003">
    <property type="entry name" value="GTP-binding protein TypA"/>
    <property type="match status" value="1"/>
</dbReference>
<dbReference type="InterPro" id="IPR005225">
    <property type="entry name" value="Small_GTP-bd"/>
</dbReference>
<dbReference type="SMART" id="SM00838">
    <property type="entry name" value="EFG_C"/>
    <property type="match status" value="1"/>
</dbReference>
<keyword evidence="1 3" id="KW-0547">Nucleotide-binding</keyword>
<name>A0A6J4LS45_9ACTN</name>
<feature type="binding site" evidence="3">
    <location>
        <begin position="141"/>
        <end position="144"/>
    </location>
    <ligand>
        <name>GTP</name>
        <dbReference type="ChEBI" id="CHEBI:37565"/>
    </ligand>
</feature>
<keyword evidence="2 3" id="KW-0342">GTP-binding</keyword>
<evidence type="ECO:0000256" key="3">
    <source>
        <dbReference type="HAMAP-Rule" id="MF_00849"/>
    </source>
</evidence>
<dbReference type="Gene3D" id="3.30.70.240">
    <property type="match status" value="1"/>
</dbReference>
<dbReference type="Gene3D" id="2.40.50.250">
    <property type="entry name" value="bipa protein"/>
    <property type="match status" value="1"/>
</dbReference>
<dbReference type="SUPFAM" id="SSF50447">
    <property type="entry name" value="Translation proteins"/>
    <property type="match status" value="1"/>
</dbReference>
<dbReference type="GO" id="GO:0005829">
    <property type="term" value="C:cytosol"/>
    <property type="evidence" value="ECO:0007669"/>
    <property type="project" value="TreeGrafter"/>
</dbReference>